<protein>
    <submittedName>
        <fullName evidence="1">Uncharacterized protein</fullName>
    </submittedName>
</protein>
<evidence type="ECO:0000313" key="1">
    <source>
        <dbReference type="EMBL" id="CAN0371538.1"/>
    </source>
</evidence>
<evidence type="ECO:0000313" key="2">
    <source>
        <dbReference type="Proteomes" id="UP001162501"/>
    </source>
</evidence>
<reference evidence="1" key="1">
    <citation type="submission" date="2023-05" db="EMBL/GenBank/DDBJ databases">
        <authorList>
            <consortium name="ELIXIR-Norway"/>
        </authorList>
    </citation>
    <scope>NUCLEOTIDE SEQUENCE</scope>
</reference>
<dbReference type="EMBL" id="OX596111">
    <property type="protein sequence ID" value="CAN0371538.1"/>
    <property type="molecule type" value="Genomic_DNA"/>
</dbReference>
<gene>
    <name evidence="1" type="ORF">MRATA1EN22A_LOCUS16795</name>
</gene>
<reference evidence="1" key="2">
    <citation type="submission" date="2025-03" db="EMBL/GenBank/DDBJ databases">
        <authorList>
            <consortium name="ELIXIR-Norway"/>
            <consortium name="Elixir Norway"/>
        </authorList>
    </citation>
    <scope>NUCLEOTIDE SEQUENCE</scope>
</reference>
<organism evidence="1 2">
    <name type="scientific">Rangifer tarandus platyrhynchus</name>
    <name type="common">Svalbard reindeer</name>
    <dbReference type="NCBI Taxonomy" id="3082113"/>
    <lineage>
        <taxon>Eukaryota</taxon>
        <taxon>Metazoa</taxon>
        <taxon>Chordata</taxon>
        <taxon>Craniata</taxon>
        <taxon>Vertebrata</taxon>
        <taxon>Euteleostomi</taxon>
        <taxon>Mammalia</taxon>
        <taxon>Eutheria</taxon>
        <taxon>Laurasiatheria</taxon>
        <taxon>Artiodactyla</taxon>
        <taxon>Ruminantia</taxon>
        <taxon>Pecora</taxon>
        <taxon>Cervidae</taxon>
        <taxon>Odocoileinae</taxon>
        <taxon>Rangifer</taxon>
    </lineage>
</organism>
<sequence>MHAQRQLAVAAVRAEVRRHEVARQALNRLRKLAERVSDPELRDRIQASLDSVRDSRAGGEKVGGRLGGGAGGRLLLTVRGAPGHSAHPDRAEPRRAPRTLRPDLTPLLSRTPDLWVPTPSGFPPSSPAGACISMPSILPAPLRIPRTTSPISFPPS</sequence>
<name>A0AC59ZCF0_RANTA</name>
<accession>A0AC59ZCF0</accession>
<dbReference type="Proteomes" id="UP001162501">
    <property type="component" value="Chromosome 27"/>
</dbReference>
<proteinExistence type="predicted"/>